<keyword evidence="2" id="KW-1185">Reference proteome</keyword>
<reference evidence="1" key="1">
    <citation type="submission" date="2021-06" db="EMBL/GenBank/DDBJ databases">
        <authorList>
            <person name="Kallberg Y."/>
            <person name="Tangrot J."/>
            <person name="Rosling A."/>
        </authorList>
    </citation>
    <scope>NUCLEOTIDE SEQUENCE</scope>
    <source>
        <strain evidence="1">MA461A</strain>
    </source>
</reference>
<accession>A0ACA9PL78</accession>
<protein>
    <submittedName>
        <fullName evidence="1">11943_t:CDS:1</fullName>
    </submittedName>
</protein>
<evidence type="ECO:0000313" key="1">
    <source>
        <dbReference type="EMBL" id="CAG8711682.1"/>
    </source>
</evidence>
<evidence type="ECO:0000313" key="2">
    <source>
        <dbReference type="Proteomes" id="UP000789920"/>
    </source>
</evidence>
<name>A0ACA9PL78_9GLOM</name>
<feature type="non-terminal residue" evidence="1">
    <location>
        <position position="274"/>
    </location>
</feature>
<organism evidence="1 2">
    <name type="scientific">Racocetra persica</name>
    <dbReference type="NCBI Taxonomy" id="160502"/>
    <lineage>
        <taxon>Eukaryota</taxon>
        <taxon>Fungi</taxon>
        <taxon>Fungi incertae sedis</taxon>
        <taxon>Mucoromycota</taxon>
        <taxon>Glomeromycotina</taxon>
        <taxon>Glomeromycetes</taxon>
        <taxon>Diversisporales</taxon>
        <taxon>Gigasporaceae</taxon>
        <taxon>Racocetra</taxon>
    </lineage>
</organism>
<gene>
    <name evidence="1" type="ORF">RPERSI_LOCUS10587</name>
</gene>
<feature type="non-terminal residue" evidence="1">
    <location>
        <position position="1"/>
    </location>
</feature>
<sequence>LLTTILLKHQRDNNEYLLDPEQFQQMIELSEPKLKEFFNEMINALISKKQLIKNIEKAKKQVVAYCYLLVGIRNKFANNFKLDLGLYLQSSGITNSGINTLSNIELSKYKSTVDDHINSKSHQENKTKAKQSSVHTYQRTLQTTLSANDNRRAIIKDLVEVMAIFVSSLARRSRYVIFLKNHRILVSQKIPLPVITHWNTWFEMIYYVFDHLSLIHNFFKEELKNNLTDMYSRLEQLSAYLQSNCNSDFFSTELDNTIYQHKGDPIEFYSIFHE</sequence>
<dbReference type="EMBL" id="CAJVQC010021093">
    <property type="protein sequence ID" value="CAG8711682.1"/>
    <property type="molecule type" value="Genomic_DNA"/>
</dbReference>
<dbReference type="Proteomes" id="UP000789920">
    <property type="component" value="Unassembled WGS sequence"/>
</dbReference>
<proteinExistence type="predicted"/>
<comment type="caution">
    <text evidence="1">The sequence shown here is derived from an EMBL/GenBank/DDBJ whole genome shotgun (WGS) entry which is preliminary data.</text>
</comment>